<reference evidence="5" key="1">
    <citation type="submission" date="2017-10" db="EMBL/GenBank/DDBJ databases">
        <title>Completed PacBio SMRT sequence of Methylosinus trichosporium OB3b reveals presence of a third large plasmid.</title>
        <authorList>
            <person name="Charles T.C."/>
            <person name="Lynch M.D.J."/>
            <person name="Heil J.R."/>
            <person name="Cheng J."/>
        </authorList>
    </citation>
    <scope>NUCLEOTIDE SEQUENCE [LARGE SCALE GENOMIC DNA]</scope>
    <source>
        <strain evidence="5">OB3b</strain>
    </source>
</reference>
<keyword evidence="5" id="KW-1185">Reference proteome</keyword>
<dbReference type="PANTHER" id="PTHR31302:SF31">
    <property type="entry name" value="PHOSPHODIESTERASE YAEI"/>
    <property type="match status" value="1"/>
</dbReference>
<feature type="domain" description="Calcineurin-like phosphoesterase" evidence="3">
    <location>
        <begin position="92"/>
        <end position="251"/>
    </location>
</feature>
<name>A0A2D2D169_METT3</name>
<dbReference type="RefSeq" id="WP_003609052.1">
    <property type="nucleotide sequence ID" value="NZ_ADVE02000001.1"/>
</dbReference>
<evidence type="ECO:0000259" key="3">
    <source>
        <dbReference type="Pfam" id="PF00149"/>
    </source>
</evidence>
<dbReference type="Proteomes" id="UP000230709">
    <property type="component" value="Chromosome"/>
</dbReference>
<evidence type="ECO:0000256" key="1">
    <source>
        <dbReference type="ARBA" id="ARBA00022723"/>
    </source>
</evidence>
<dbReference type="GO" id="GO:0046872">
    <property type="term" value="F:metal ion binding"/>
    <property type="evidence" value="ECO:0007669"/>
    <property type="project" value="UniProtKB-KW"/>
</dbReference>
<accession>A0A2D2D169</accession>
<dbReference type="Pfam" id="PF00149">
    <property type="entry name" value="Metallophos"/>
    <property type="match status" value="1"/>
</dbReference>
<dbReference type="AlphaFoldDB" id="A0A2D2D169"/>
<dbReference type="InterPro" id="IPR029052">
    <property type="entry name" value="Metallo-depent_PP-like"/>
</dbReference>
<evidence type="ECO:0000313" key="4">
    <source>
        <dbReference type="EMBL" id="ATQ68737.1"/>
    </source>
</evidence>
<dbReference type="PANTHER" id="PTHR31302">
    <property type="entry name" value="TRANSMEMBRANE PROTEIN WITH METALLOPHOSPHOESTERASE DOMAIN-RELATED"/>
    <property type="match status" value="1"/>
</dbReference>
<dbReference type="InterPro" id="IPR004843">
    <property type="entry name" value="Calcineurin-like_PHP"/>
</dbReference>
<proteinExistence type="predicted"/>
<evidence type="ECO:0000313" key="5">
    <source>
        <dbReference type="Proteomes" id="UP000230709"/>
    </source>
</evidence>
<sequence>MTEDDIPPWLEARLGPQRARERLAVEREHEAQAFGQGLNFFHIENVAYSPRVIRAALTVVGLYRRGLANAEKIALRENLVVSSRLPAAFDGFTILHLSDLHVDMCPGAMARVGALLQGLRYDLCVLTGDYRGATTGPFAPALAGLARLRAAIDAPILAVLGNHDTIRMAPGLEAMAMTVLLNEREAIERGGARIHVAGVDEPHYFRADDLGRALAGAPREDFSILLSHTPEIYARAAGAGVDLLLAGHTHGGQICLPGGTPVTLDSVLPRALGAGAWRHGEMQGYTSVGAGSSVLPVRFNCPPEITLHRLRKAS</sequence>
<dbReference type="InterPro" id="IPR051158">
    <property type="entry name" value="Metallophosphoesterase_sf"/>
</dbReference>
<keyword evidence="2" id="KW-0378">Hydrolase</keyword>
<dbReference type="GO" id="GO:0016020">
    <property type="term" value="C:membrane"/>
    <property type="evidence" value="ECO:0007669"/>
    <property type="project" value="GOC"/>
</dbReference>
<evidence type="ECO:0000256" key="2">
    <source>
        <dbReference type="ARBA" id="ARBA00022801"/>
    </source>
</evidence>
<dbReference type="STRING" id="595536.GCA_000178815_02516"/>
<dbReference type="SUPFAM" id="SSF56300">
    <property type="entry name" value="Metallo-dependent phosphatases"/>
    <property type="match status" value="1"/>
</dbReference>
<organism evidence="4 5">
    <name type="scientific">Methylosinus trichosporium (strain ATCC 35070 / NCIMB 11131 / UNIQEM 75 / OB3b)</name>
    <dbReference type="NCBI Taxonomy" id="595536"/>
    <lineage>
        <taxon>Bacteria</taxon>
        <taxon>Pseudomonadati</taxon>
        <taxon>Pseudomonadota</taxon>
        <taxon>Alphaproteobacteria</taxon>
        <taxon>Hyphomicrobiales</taxon>
        <taxon>Methylocystaceae</taxon>
        <taxon>Methylosinus</taxon>
    </lineage>
</organism>
<dbReference type="GO" id="GO:0009245">
    <property type="term" value="P:lipid A biosynthetic process"/>
    <property type="evidence" value="ECO:0007669"/>
    <property type="project" value="TreeGrafter"/>
</dbReference>
<gene>
    <name evidence="4" type="ORF">CQW49_13235</name>
</gene>
<dbReference type="KEGG" id="mtw:CQW49_13235"/>
<dbReference type="EMBL" id="CP023737">
    <property type="protein sequence ID" value="ATQ68737.1"/>
    <property type="molecule type" value="Genomic_DNA"/>
</dbReference>
<dbReference type="GO" id="GO:0008758">
    <property type="term" value="F:UDP-2,3-diacylglucosamine hydrolase activity"/>
    <property type="evidence" value="ECO:0007669"/>
    <property type="project" value="TreeGrafter"/>
</dbReference>
<keyword evidence="1" id="KW-0479">Metal-binding</keyword>
<dbReference type="Gene3D" id="3.60.21.10">
    <property type="match status" value="1"/>
</dbReference>
<protein>
    <submittedName>
        <fullName evidence="4">Metallophosphoesterase</fullName>
    </submittedName>
</protein>